<organism evidence="2">
    <name type="scientific">marine metagenome</name>
    <dbReference type="NCBI Taxonomy" id="408172"/>
    <lineage>
        <taxon>unclassified sequences</taxon>
        <taxon>metagenomes</taxon>
        <taxon>ecological metagenomes</taxon>
    </lineage>
</organism>
<evidence type="ECO:0000313" key="2">
    <source>
        <dbReference type="EMBL" id="SVE24190.1"/>
    </source>
</evidence>
<dbReference type="Pfam" id="PF22694">
    <property type="entry name" value="CtpB_N-like"/>
    <property type="match status" value="1"/>
</dbReference>
<feature type="non-terminal residue" evidence="2">
    <location>
        <position position="97"/>
    </location>
</feature>
<reference evidence="2" key="1">
    <citation type="submission" date="2018-05" db="EMBL/GenBank/DDBJ databases">
        <authorList>
            <person name="Lanie J.A."/>
            <person name="Ng W.-L."/>
            <person name="Kazmierczak K.M."/>
            <person name="Andrzejewski T.M."/>
            <person name="Davidsen T.M."/>
            <person name="Wayne K.J."/>
            <person name="Tettelin H."/>
            <person name="Glass J.I."/>
            <person name="Rusch D."/>
            <person name="Podicherti R."/>
            <person name="Tsui H.-C.T."/>
            <person name="Winkler M.E."/>
        </authorList>
    </citation>
    <scope>NUCLEOTIDE SEQUENCE</scope>
</reference>
<gene>
    <name evidence="2" type="ORF">METZ01_LOCUS477044</name>
</gene>
<dbReference type="EMBL" id="UINC01203778">
    <property type="protein sequence ID" value="SVE24190.1"/>
    <property type="molecule type" value="Genomic_DNA"/>
</dbReference>
<proteinExistence type="predicted"/>
<accession>A0A383BWJ0</accession>
<name>A0A383BWJ0_9ZZZZ</name>
<dbReference type="Gene3D" id="3.30.750.44">
    <property type="match status" value="1"/>
</dbReference>
<feature type="domain" description="Activating protease CtpA/B N-terminal" evidence="1">
    <location>
        <begin position="27"/>
        <end position="86"/>
    </location>
</feature>
<dbReference type="InterPro" id="IPR029045">
    <property type="entry name" value="ClpP/crotonase-like_dom_sf"/>
</dbReference>
<sequence>MKFTKTVGFFASLILFGLVAMPQTAHTDEDPDATALPIEDLRLFAEIFSMIKSDYVEPIDDATLLRDAVRGMLGGLDPHSSYLDPESFHEINIDTRG</sequence>
<evidence type="ECO:0000259" key="1">
    <source>
        <dbReference type="Pfam" id="PF22694"/>
    </source>
</evidence>
<dbReference type="SUPFAM" id="SSF52096">
    <property type="entry name" value="ClpP/crotonase"/>
    <property type="match status" value="1"/>
</dbReference>
<protein>
    <recommendedName>
        <fullName evidence="1">Activating protease CtpA/B N-terminal domain-containing protein</fullName>
    </recommendedName>
</protein>
<dbReference type="AlphaFoldDB" id="A0A383BWJ0"/>
<dbReference type="InterPro" id="IPR055210">
    <property type="entry name" value="CtpA/B_N"/>
</dbReference>